<organism evidence="1 2">
    <name type="scientific">Candidatus Methanoperedens nitratireducens</name>
    <dbReference type="NCBI Taxonomy" id="1392998"/>
    <lineage>
        <taxon>Archaea</taxon>
        <taxon>Methanobacteriati</taxon>
        <taxon>Methanobacteriota</taxon>
        <taxon>Stenosarchaea group</taxon>
        <taxon>Methanomicrobia</taxon>
        <taxon>Methanosarcinales</taxon>
        <taxon>ANME-2 cluster</taxon>
        <taxon>Candidatus Methanoperedentaceae</taxon>
        <taxon>Candidatus Methanoperedens</taxon>
    </lineage>
</organism>
<reference evidence="1 2" key="1">
    <citation type="submission" date="2015-09" db="EMBL/GenBank/DDBJ databases">
        <title>A metagenomics-based metabolic model of nitrate-dependent anaerobic oxidation of methane by Methanoperedens-like archaea.</title>
        <authorList>
            <person name="Arshad A."/>
            <person name="Speth D.R."/>
            <person name="De Graaf R.M."/>
            <person name="Op Den Camp H.J."/>
            <person name="Jetten M.S."/>
            <person name="Welte C.U."/>
        </authorList>
    </citation>
    <scope>NUCLEOTIDE SEQUENCE [LARGE SCALE GENOMIC DNA]</scope>
</reference>
<comment type="caution">
    <text evidence="1">The sequence shown here is derived from an EMBL/GenBank/DDBJ whole genome shotgun (WGS) entry which is preliminary data.</text>
</comment>
<keyword evidence="1" id="KW-0489">Methyltransferase</keyword>
<proteinExistence type="predicted"/>
<dbReference type="EMBL" id="LKCM01000121">
    <property type="protein sequence ID" value="KPQ43900.1"/>
    <property type="molecule type" value="Genomic_DNA"/>
</dbReference>
<dbReference type="GO" id="GO:0008168">
    <property type="term" value="F:methyltransferase activity"/>
    <property type="evidence" value="ECO:0007669"/>
    <property type="project" value="UniProtKB-KW"/>
</dbReference>
<dbReference type="InterPro" id="IPR029063">
    <property type="entry name" value="SAM-dependent_MTases_sf"/>
</dbReference>
<accession>A0A0P8A702</accession>
<dbReference type="SUPFAM" id="SSF53335">
    <property type="entry name" value="S-adenosyl-L-methionine-dependent methyltransferases"/>
    <property type="match status" value="1"/>
</dbReference>
<evidence type="ECO:0000313" key="1">
    <source>
        <dbReference type="EMBL" id="KPQ43900.1"/>
    </source>
</evidence>
<dbReference type="Proteomes" id="UP000050360">
    <property type="component" value="Unassembled WGS sequence"/>
</dbReference>
<sequence>MKCPTCNGDCILPARKVLEDILGMYMACGLCPPDPMLVKNAPISGKIDKNFGQCTNCKKRHLDIVIWNVLSILKEKGLFPRDAALREVGTPLISFGYQIPYPPRLNKKNLVLIMDSVTEDIAREIVEKVPEVKGIIKRKGLQSQSIGILDTNSSPHIYELLFGCDMRCDIVSSLFGELCIYKNQSLIHIEFNNTKITKMEELYLKGELENAVVVDGFCGPGTLGLLCVLAGAKKVILNDAWLPALKNTILNIKVNSSILGLKINFENTDYDKLIADEPVLLARAQGKSEVLVYHGDIRKLDMVVKGSDICLIDTFPSVNPARFMATCRDIARKTIII</sequence>
<evidence type="ECO:0000313" key="2">
    <source>
        <dbReference type="Proteomes" id="UP000050360"/>
    </source>
</evidence>
<dbReference type="Gene3D" id="3.40.50.150">
    <property type="entry name" value="Vaccinia Virus protein VP39"/>
    <property type="match status" value="1"/>
</dbReference>
<keyword evidence="1" id="KW-0808">Transferase</keyword>
<gene>
    <name evidence="1" type="ORF">MPEBLZ_01547</name>
</gene>
<name>A0A0P8A702_9EURY</name>
<dbReference type="AlphaFoldDB" id="A0A0P8A702"/>
<protein>
    <submittedName>
        <fullName evidence="1">Methyltransferase</fullName>
    </submittedName>
</protein>
<dbReference type="GO" id="GO:0032259">
    <property type="term" value="P:methylation"/>
    <property type="evidence" value="ECO:0007669"/>
    <property type="project" value="UniProtKB-KW"/>
</dbReference>